<accession>A0A1G5ND37</accession>
<keyword evidence="3 5" id="KW-0807">Transducer</keyword>
<dbReference type="SMART" id="SM00397">
    <property type="entry name" value="t_SNARE"/>
    <property type="match status" value="1"/>
</dbReference>
<keyword evidence="9" id="KW-1185">Reference proteome</keyword>
<dbReference type="Pfam" id="PF00015">
    <property type="entry name" value="MCPsignal"/>
    <property type="match status" value="1"/>
</dbReference>
<evidence type="ECO:0000256" key="1">
    <source>
        <dbReference type="ARBA" id="ARBA00004429"/>
    </source>
</evidence>
<dbReference type="GO" id="GO:0005886">
    <property type="term" value="C:plasma membrane"/>
    <property type="evidence" value="ECO:0007669"/>
    <property type="project" value="UniProtKB-SubCell"/>
</dbReference>
<dbReference type="PROSITE" id="PS50111">
    <property type="entry name" value="CHEMOTAXIS_TRANSDUC_2"/>
    <property type="match status" value="1"/>
</dbReference>
<dbReference type="GO" id="GO:0004888">
    <property type="term" value="F:transmembrane signaling receptor activity"/>
    <property type="evidence" value="ECO:0007669"/>
    <property type="project" value="InterPro"/>
</dbReference>
<dbReference type="PANTHER" id="PTHR32089">
    <property type="entry name" value="METHYL-ACCEPTING CHEMOTAXIS PROTEIN MCPB"/>
    <property type="match status" value="1"/>
</dbReference>
<keyword evidence="2" id="KW-0472">Membrane</keyword>
<name>A0A1G5ND37_AFIMA</name>
<dbReference type="InterPro" id="IPR004089">
    <property type="entry name" value="MCPsignal_dom"/>
</dbReference>
<keyword evidence="2" id="KW-0997">Cell inner membrane</keyword>
<dbReference type="SUPFAM" id="SSF58104">
    <property type="entry name" value="Methyl-accepting chemotaxis protein (MCP) signaling domain"/>
    <property type="match status" value="1"/>
</dbReference>
<dbReference type="CDD" id="cd01068">
    <property type="entry name" value="globin_sensor"/>
    <property type="match status" value="1"/>
</dbReference>
<proteinExistence type="inferred from homology"/>
<dbReference type="InterPro" id="IPR009050">
    <property type="entry name" value="Globin-like_sf"/>
</dbReference>
<dbReference type="PRINTS" id="PR00260">
    <property type="entry name" value="CHEMTRNSDUCR"/>
</dbReference>
<dbReference type="EMBL" id="FMVW01000003">
    <property type="protein sequence ID" value="SCZ35315.1"/>
    <property type="molecule type" value="Genomic_DNA"/>
</dbReference>
<organism evidence="8 9">
    <name type="scientific">Afifella marina DSM 2698</name>
    <dbReference type="NCBI Taxonomy" id="1120955"/>
    <lineage>
        <taxon>Bacteria</taxon>
        <taxon>Pseudomonadati</taxon>
        <taxon>Pseudomonadota</taxon>
        <taxon>Alphaproteobacteria</taxon>
        <taxon>Hyphomicrobiales</taxon>
        <taxon>Afifellaceae</taxon>
        <taxon>Afifella</taxon>
    </lineage>
</organism>
<gene>
    <name evidence="8" type="ORF">SAMN03080610_01874</name>
</gene>
<keyword evidence="2" id="KW-1003">Cell membrane</keyword>
<comment type="similarity">
    <text evidence="4">Belongs to the methyl-accepting chemotaxis (MCP) protein family.</text>
</comment>
<dbReference type="InterPro" id="IPR000727">
    <property type="entry name" value="T_SNARE_dom"/>
</dbReference>
<dbReference type="Gene3D" id="1.10.287.950">
    <property type="entry name" value="Methyl-accepting chemotaxis protein"/>
    <property type="match status" value="1"/>
</dbReference>
<dbReference type="InterPro" id="IPR044398">
    <property type="entry name" value="Globin-sensor_dom"/>
</dbReference>
<dbReference type="PANTHER" id="PTHR32089:SF112">
    <property type="entry name" value="LYSOZYME-LIKE PROTEIN-RELATED"/>
    <property type="match status" value="1"/>
</dbReference>
<dbReference type="Pfam" id="PF11563">
    <property type="entry name" value="Protoglobin"/>
    <property type="match status" value="1"/>
</dbReference>
<dbReference type="Proteomes" id="UP000199347">
    <property type="component" value="Unassembled WGS sequence"/>
</dbReference>
<evidence type="ECO:0000259" key="7">
    <source>
        <dbReference type="PROSITE" id="PS50192"/>
    </source>
</evidence>
<dbReference type="InterPro" id="IPR039379">
    <property type="entry name" value="Protoglobin_sensor_dom"/>
</dbReference>
<dbReference type="AlphaFoldDB" id="A0A1G5ND37"/>
<sequence>MGNDIMETESALRERLAFLNIGQAERDQLHAMWPLIETALPAIIHRFYDHVGKVPHLKAMMGNKQERLVGLQAGHWGHLFSGAFDDAYFASIRRIGLIHHKIGLEPRWYIGGYAFVLNELVRHITSLRRIGRRTGNQWLTTMNKAVMLDMDIAISVYEEVLIEERQRRGAVLADAISAFSVAVEESLSVSRQANLDLSASAETLDGTTGSASALATQVVAAAEQTASNMQAGAAAAEELAASVREIAEHTGRSAKIVSSAVIGTKTTRQSVSGLAGHARQIGDVVDLINQIASQTNLLALNATIEAARAGEAGKGFAVVAQEVKALAGQTARATTEIVSLVTAIQAATQETEASIGDISRIIEEVSETATAISAAVEEQNAATADIANNVHQTADNARSVVESMEILNSSTTDAASVAHRVKMAKDTLDRELGRLQGDISKFLETAQAA</sequence>
<evidence type="ECO:0000313" key="8">
    <source>
        <dbReference type="EMBL" id="SCZ35315.1"/>
    </source>
</evidence>
<dbReference type="PROSITE" id="PS50192">
    <property type="entry name" value="T_SNARE"/>
    <property type="match status" value="1"/>
</dbReference>
<evidence type="ECO:0000256" key="5">
    <source>
        <dbReference type="PROSITE-ProRule" id="PRU00284"/>
    </source>
</evidence>
<dbReference type="SMART" id="SM00283">
    <property type="entry name" value="MA"/>
    <property type="match status" value="1"/>
</dbReference>
<feature type="domain" description="T-SNARE coiled-coil homology" evidence="7">
    <location>
        <begin position="345"/>
        <end position="407"/>
    </location>
</feature>
<reference evidence="9" key="1">
    <citation type="submission" date="2016-10" db="EMBL/GenBank/DDBJ databases">
        <authorList>
            <person name="Varghese N."/>
            <person name="Submissions S."/>
        </authorList>
    </citation>
    <scope>NUCLEOTIDE SEQUENCE [LARGE SCALE GENOMIC DNA]</scope>
    <source>
        <strain evidence="9">DSM 2698</strain>
    </source>
</reference>
<dbReference type="GO" id="GO:0006935">
    <property type="term" value="P:chemotaxis"/>
    <property type="evidence" value="ECO:0007669"/>
    <property type="project" value="InterPro"/>
</dbReference>
<dbReference type="Gene3D" id="1.10.490.10">
    <property type="entry name" value="Globins"/>
    <property type="match status" value="1"/>
</dbReference>
<dbReference type="GO" id="GO:0007165">
    <property type="term" value="P:signal transduction"/>
    <property type="evidence" value="ECO:0007669"/>
    <property type="project" value="UniProtKB-KW"/>
</dbReference>
<comment type="subcellular location">
    <subcellularLocation>
        <location evidence="1">Cell inner membrane</location>
        <topology evidence="1">Multi-pass membrane protein</topology>
    </subcellularLocation>
</comment>
<dbReference type="SUPFAM" id="SSF46458">
    <property type="entry name" value="Globin-like"/>
    <property type="match status" value="1"/>
</dbReference>
<evidence type="ECO:0000256" key="3">
    <source>
        <dbReference type="ARBA" id="ARBA00023224"/>
    </source>
</evidence>
<dbReference type="InterPro" id="IPR004090">
    <property type="entry name" value="Chemotax_Me-accpt_rcpt"/>
</dbReference>
<evidence type="ECO:0000313" key="9">
    <source>
        <dbReference type="Proteomes" id="UP000199347"/>
    </source>
</evidence>
<evidence type="ECO:0000256" key="4">
    <source>
        <dbReference type="ARBA" id="ARBA00029447"/>
    </source>
</evidence>
<feature type="domain" description="Methyl-accepting transducer" evidence="6">
    <location>
        <begin position="193"/>
        <end position="429"/>
    </location>
</feature>
<evidence type="ECO:0000256" key="2">
    <source>
        <dbReference type="ARBA" id="ARBA00022519"/>
    </source>
</evidence>
<dbReference type="STRING" id="1120955.SAMN03080610_01874"/>
<protein>
    <submittedName>
        <fullName evidence="8">Methyl-accepting chemotaxis protein</fullName>
    </submittedName>
</protein>
<dbReference type="GO" id="GO:0019825">
    <property type="term" value="F:oxygen binding"/>
    <property type="evidence" value="ECO:0007669"/>
    <property type="project" value="InterPro"/>
</dbReference>
<evidence type="ECO:0000259" key="6">
    <source>
        <dbReference type="PROSITE" id="PS50111"/>
    </source>
</evidence>
<dbReference type="InterPro" id="IPR012292">
    <property type="entry name" value="Globin/Proto"/>
</dbReference>
<dbReference type="GO" id="GO:0020037">
    <property type="term" value="F:heme binding"/>
    <property type="evidence" value="ECO:0007669"/>
    <property type="project" value="InterPro"/>
</dbReference>